<dbReference type="SUPFAM" id="SSF55326">
    <property type="entry name" value="PurM N-terminal domain-like"/>
    <property type="match status" value="1"/>
</dbReference>
<feature type="binding site" evidence="1">
    <location>
        <position position="49"/>
    </location>
    <ligand>
        <name>Mg(2+)</name>
        <dbReference type="ChEBI" id="CHEBI:18420"/>
        <label>1</label>
    </ligand>
</feature>
<dbReference type="GO" id="GO:0000287">
    <property type="term" value="F:magnesium ion binding"/>
    <property type="evidence" value="ECO:0007669"/>
    <property type="project" value="UniProtKB-UniRule"/>
</dbReference>
<keyword evidence="1" id="KW-0479">Metal-binding</keyword>
<dbReference type="GO" id="GO:0005524">
    <property type="term" value="F:ATP binding"/>
    <property type="evidence" value="ECO:0007669"/>
    <property type="project" value="UniProtKB-UniRule"/>
</dbReference>
<feature type="binding site" evidence="1">
    <location>
        <position position="78"/>
    </location>
    <ligand>
        <name>Mg(2+)</name>
        <dbReference type="ChEBI" id="CHEBI:18420"/>
        <label>3</label>
    </ligand>
</feature>
<dbReference type="HAMAP" id="MF_02128">
    <property type="entry name" value="TMP_kinase"/>
    <property type="match status" value="1"/>
</dbReference>
<evidence type="ECO:0000256" key="2">
    <source>
        <dbReference type="SAM" id="MobiDB-lite"/>
    </source>
</evidence>
<feature type="binding site" evidence="1">
    <location>
        <position position="125"/>
    </location>
    <ligand>
        <name>Mg(2+)</name>
        <dbReference type="ChEBI" id="CHEBI:18420"/>
        <label>1</label>
    </ligand>
</feature>
<feature type="binding site" evidence="1">
    <location>
        <position position="78"/>
    </location>
    <ligand>
        <name>Mg(2+)</name>
        <dbReference type="ChEBI" id="CHEBI:18420"/>
        <label>4</label>
    </ligand>
</feature>
<dbReference type="PANTHER" id="PTHR30270">
    <property type="entry name" value="THIAMINE-MONOPHOSPHATE KINASE"/>
    <property type="match status" value="1"/>
</dbReference>
<dbReference type="InterPro" id="IPR036676">
    <property type="entry name" value="PurM-like_C_sf"/>
</dbReference>
<dbReference type="EMBL" id="MRZU01000004">
    <property type="protein sequence ID" value="OUJ18228.1"/>
    <property type="molecule type" value="Genomic_DNA"/>
</dbReference>
<keyword evidence="1" id="KW-0808">Transferase</keyword>
<comment type="caution">
    <text evidence="5">The sequence shown here is derived from an EMBL/GenBank/DDBJ whole genome shotgun (WGS) entry which is preliminary data.</text>
</comment>
<comment type="similarity">
    <text evidence="1">Belongs to the thiamine-monophosphate kinase family.</text>
</comment>
<feature type="binding site" evidence="1">
    <location>
        <position position="57"/>
    </location>
    <ligand>
        <name>substrate</name>
    </ligand>
</feature>
<feature type="binding site" evidence="1">
    <location>
        <position position="50"/>
    </location>
    <ligand>
        <name>Mg(2+)</name>
        <dbReference type="ChEBI" id="CHEBI:18420"/>
        <label>1</label>
    </ligand>
</feature>
<feature type="binding site" evidence="1">
    <location>
        <position position="218"/>
    </location>
    <ligand>
        <name>Mg(2+)</name>
        <dbReference type="ChEBI" id="CHEBI:18420"/>
        <label>5</label>
    </ligand>
</feature>
<dbReference type="Proteomes" id="UP000195137">
    <property type="component" value="Unassembled WGS sequence"/>
</dbReference>
<feature type="binding site" evidence="1">
    <location>
        <position position="217"/>
    </location>
    <ligand>
        <name>ATP</name>
        <dbReference type="ChEBI" id="CHEBI:30616"/>
    </ligand>
</feature>
<dbReference type="RefSeq" id="WP_086637518.1">
    <property type="nucleotide sequence ID" value="NZ_MRZU01000004.1"/>
</dbReference>
<feature type="domain" description="PurM-like C-terminal" evidence="4">
    <location>
        <begin position="163"/>
        <end position="262"/>
    </location>
</feature>
<dbReference type="GO" id="GO:0009229">
    <property type="term" value="P:thiamine diphosphate biosynthetic process"/>
    <property type="evidence" value="ECO:0007669"/>
    <property type="project" value="UniProtKB-UniRule"/>
</dbReference>
<dbReference type="NCBIfam" id="TIGR01379">
    <property type="entry name" value="thiL"/>
    <property type="match status" value="1"/>
</dbReference>
<dbReference type="Gene3D" id="3.30.1330.10">
    <property type="entry name" value="PurM-like, N-terminal domain"/>
    <property type="match status" value="1"/>
</dbReference>
<comment type="miscellaneous">
    <text evidence="1">Reaction mechanism of ThiL seems to utilize a direct, inline transfer of the gamma-phosphate of ATP to TMP rather than a phosphorylated enzyme intermediate.</text>
</comment>
<feature type="binding site" evidence="1">
    <location>
        <position position="34"/>
    </location>
    <ligand>
        <name>Mg(2+)</name>
        <dbReference type="ChEBI" id="CHEBI:18420"/>
        <label>3</label>
    </ligand>
</feature>
<keyword evidence="1" id="KW-0784">Thiamine biosynthesis</keyword>
<dbReference type="CDD" id="cd02194">
    <property type="entry name" value="ThiL"/>
    <property type="match status" value="1"/>
</dbReference>
<dbReference type="PIRSF" id="PIRSF005303">
    <property type="entry name" value="Thiam_monoph_kin"/>
    <property type="match status" value="1"/>
</dbReference>
<keyword evidence="1" id="KW-0460">Magnesium</keyword>
<accession>A0A1Y3G9X0</accession>
<evidence type="ECO:0000256" key="1">
    <source>
        <dbReference type="HAMAP-Rule" id="MF_02128"/>
    </source>
</evidence>
<dbReference type="SUPFAM" id="SSF56042">
    <property type="entry name" value="PurM C-terminal domain-like"/>
    <property type="match status" value="1"/>
</dbReference>
<keyword evidence="1" id="KW-0547">Nucleotide-binding</keyword>
<feature type="binding site" evidence="1">
    <location>
        <position position="78"/>
    </location>
    <ligand>
        <name>Mg(2+)</name>
        <dbReference type="ChEBI" id="CHEBI:18420"/>
        <label>2</label>
    </ligand>
</feature>
<feature type="binding site" evidence="1">
    <location>
        <position position="34"/>
    </location>
    <ligand>
        <name>Mg(2+)</name>
        <dbReference type="ChEBI" id="CHEBI:18420"/>
        <label>4</label>
    </ligand>
</feature>
<protein>
    <recommendedName>
        <fullName evidence="1">Thiamine-monophosphate kinase</fullName>
        <shortName evidence="1">TMP kinase</shortName>
        <shortName evidence="1">Thiamine-phosphate kinase</shortName>
        <ecNumber evidence="1">2.7.4.16</ecNumber>
    </recommendedName>
</protein>
<gene>
    <name evidence="1" type="primary">thiL</name>
    <name evidence="5" type="ORF">AMET1_1133</name>
</gene>
<dbReference type="AlphaFoldDB" id="A0A1Y3G9X0"/>
<feature type="region of interest" description="Disordered" evidence="2">
    <location>
        <begin position="299"/>
        <end position="320"/>
    </location>
</feature>
<comment type="function">
    <text evidence="1">Catalyzes the ATP-dependent phosphorylation of thiamine-monophosphate (TMP) to form thiamine-pyrophosphate (TPP), the active form of vitamin B1.</text>
</comment>
<dbReference type="Pfam" id="PF00586">
    <property type="entry name" value="AIRS"/>
    <property type="match status" value="1"/>
</dbReference>
<comment type="caution">
    <text evidence="1">Lacks conserved residue(s) required for the propagation of feature annotation.</text>
</comment>
<dbReference type="GO" id="GO:0009030">
    <property type="term" value="F:thiamine-phosphate kinase activity"/>
    <property type="evidence" value="ECO:0007669"/>
    <property type="project" value="UniProtKB-UniRule"/>
</dbReference>
<dbReference type="Pfam" id="PF02769">
    <property type="entry name" value="AIRS_C"/>
    <property type="match status" value="1"/>
</dbReference>
<keyword evidence="1 5" id="KW-0418">Kinase</keyword>
<feature type="domain" description="PurM-like N-terminal" evidence="3">
    <location>
        <begin position="33"/>
        <end position="140"/>
    </location>
</feature>
<evidence type="ECO:0000259" key="3">
    <source>
        <dbReference type="Pfam" id="PF00586"/>
    </source>
</evidence>
<dbReference type="PANTHER" id="PTHR30270:SF3">
    <property type="entry name" value="THIAMINE-MONOPHOSPHATE KINASE"/>
    <property type="match status" value="1"/>
</dbReference>
<dbReference type="InterPro" id="IPR010918">
    <property type="entry name" value="PurM-like_C_dom"/>
</dbReference>
<organism evidence="5 6">
    <name type="scientific">Methanonatronarchaeum thermophilum</name>
    <dbReference type="NCBI Taxonomy" id="1927129"/>
    <lineage>
        <taxon>Archaea</taxon>
        <taxon>Methanobacteriati</taxon>
        <taxon>Methanobacteriota</taxon>
        <taxon>Methanonatronarchaeia</taxon>
        <taxon>Methanonatronarchaeales</taxon>
        <taxon>Methanonatronarchaeaceae</taxon>
        <taxon>Methanonatronarchaeum</taxon>
    </lineage>
</organism>
<evidence type="ECO:0000313" key="6">
    <source>
        <dbReference type="Proteomes" id="UP000195137"/>
    </source>
</evidence>
<dbReference type="InterPro" id="IPR006283">
    <property type="entry name" value="ThiL-like"/>
</dbReference>
<feature type="binding site" evidence="1">
    <location>
        <position position="215"/>
    </location>
    <ligand>
        <name>Mg(2+)</name>
        <dbReference type="ChEBI" id="CHEBI:18420"/>
        <label>3</label>
    </ligand>
</feature>
<feature type="binding site" evidence="1">
    <location>
        <begin position="124"/>
        <end position="125"/>
    </location>
    <ligand>
        <name>ATP</name>
        <dbReference type="ChEBI" id="CHEBI:30616"/>
    </ligand>
</feature>
<dbReference type="InterPro" id="IPR036921">
    <property type="entry name" value="PurM-like_N_sf"/>
</dbReference>
<sequence>MRLNNLGEIGAIKKITQTLDIDSQKIIRGPGEDDCAVVRTNNEKLLFASDMLTRTRHLPKEMPYHNIGWTAVAVNLSDIAAMGGHPLFLTSSIGTPNITKEQLTQLTKGMNECSRKHDSYIVGGDLCQHREIVINCSIIGKPTKNTLYRDGANPQEYLAVTGQVGTAGLAAKTITGKHKLPEKVRKKAFKQLFKPNPRIKEGQYISKNGGTSAIDVSDGLLHSTKQLSNASKIGINIDSSKIPIDPEIKSSAKKNNIDIMELIDIGGDYEILFTTKKPNKIPENASIIGKTKEKQEVTIDHQKIDTTGYDHFKPENPKEN</sequence>
<dbReference type="OrthoDB" id="45909at2157"/>
<dbReference type="Gene3D" id="3.90.650.10">
    <property type="entry name" value="PurM-like C-terminal domain"/>
    <property type="match status" value="1"/>
</dbReference>
<feature type="binding site" evidence="1">
    <location>
        <position position="50"/>
    </location>
    <ligand>
        <name>Mg(2+)</name>
        <dbReference type="ChEBI" id="CHEBI:18420"/>
        <label>2</label>
    </ligand>
</feature>
<dbReference type="InterPro" id="IPR016188">
    <property type="entry name" value="PurM-like_N"/>
</dbReference>
<comment type="pathway">
    <text evidence="1">Cofactor biosynthesis; thiamine diphosphate biosynthesis; thiamine diphosphate from thiamine phosphate: step 1/1.</text>
</comment>
<evidence type="ECO:0000259" key="4">
    <source>
        <dbReference type="Pfam" id="PF02769"/>
    </source>
</evidence>
<feature type="binding site" evidence="1">
    <location>
        <position position="149"/>
    </location>
    <ligand>
        <name>ATP</name>
        <dbReference type="ChEBI" id="CHEBI:30616"/>
    </ligand>
</feature>
<dbReference type="UniPathway" id="UPA00060">
    <property type="reaction ID" value="UER00142"/>
</dbReference>
<name>A0A1Y3G9X0_9EURY</name>
<keyword evidence="1" id="KW-0067">ATP-binding</keyword>
<evidence type="ECO:0000313" key="5">
    <source>
        <dbReference type="EMBL" id="OUJ18228.1"/>
    </source>
</evidence>
<proteinExistence type="inferred from homology"/>
<dbReference type="EC" id="2.7.4.16" evidence="1"/>
<keyword evidence="6" id="KW-1185">Reference proteome</keyword>
<reference evidence="5 6" key="1">
    <citation type="submission" date="2016-12" db="EMBL/GenBank/DDBJ databases">
        <title>Discovery of methanogenic haloarchaea.</title>
        <authorList>
            <person name="Sorokin D.Y."/>
            <person name="Makarova K.S."/>
            <person name="Abbas B."/>
            <person name="Ferrer M."/>
            <person name="Golyshin P.N."/>
        </authorList>
    </citation>
    <scope>NUCLEOTIDE SEQUENCE [LARGE SCALE GENOMIC DNA]</scope>
    <source>
        <strain evidence="5">AMET1</strain>
    </source>
</reference>
<feature type="binding site" evidence="1">
    <location>
        <position position="309"/>
    </location>
    <ligand>
        <name>substrate</name>
    </ligand>
</feature>
<comment type="catalytic activity">
    <reaction evidence="1">
        <text>thiamine phosphate + ATP = thiamine diphosphate + ADP</text>
        <dbReference type="Rhea" id="RHEA:15913"/>
        <dbReference type="ChEBI" id="CHEBI:30616"/>
        <dbReference type="ChEBI" id="CHEBI:37575"/>
        <dbReference type="ChEBI" id="CHEBI:58937"/>
        <dbReference type="ChEBI" id="CHEBI:456216"/>
        <dbReference type="EC" id="2.7.4.16"/>
    </reaction>
</comment>
<dbReference type="GO" id="GO:0009228">
    <property type="term" value="P:thiamine biosynthetic process"/>
    <property type="evidence" value="ECO:0007669"/>
    <property type="project" value="UniProtKB-KW"/>
</dbReference>